<dbReference type="RefSeq" id="WP_087372965.1">
    <property type="nucleotide sequence ID" value="NZ_NFKK01000009.1"/>
</dbReference>
<evidence type="ECO:0000256" key="2">
    <source>
        <dbReference type="ARBA" id="ARBA00023125"/>
    </source>
</evidence>
<evidence type="ECO:0000256" key="1">
    <source>
        <dbReference type="ARBA" id="ARBA00023015"/>
    </source>
</evidence>
<dbReference type="PANTHER" id="PTHR33204">
    <property type="entry name" value="TRANSCRIPTIONAL REGULATOR, MARR FAMILY"/>
    <property type="match status" value="1"/>
</dbReference>
<organism evidence="5 6">
    <name type="scientific">Butyricicoccus pullicaecorum</name>
    <dbReference type="NCBI Taxonomy" id="501571"/>
    <lineage>
        <taxon>Bacteria</taxon>
        <taxon>Bacillati</taxon>
        <taxon>Bacillota</taxon>
        <taxon>Clostridia</taxon>
        <taxon>Eubacteriales</taxon>
        <taxon>Butyricicoccaceae</taxon>
        <taxon>Butyricicoccus</taxon>
    </lineage>
</organism>
<reference evidence="6" key="1">
    <citation type="submission" date="2017-04" db="EMBL/GenBank/DDBJ databases">
        <title>Function of individual gut microbiota members based on whole genome sequencing of pure cultures obtained from chicken caecum.</title>
        <authorList>
            <person name="Medvecky M."/>
            <person name="Cejkova D."/>
            <person name="Polansky O."/>
            <person name="Karasova D."/>
            <person name="Kubasova T."/>
            <person name="Cizek A."/>
            <person name="Rychlik I."/>
        </authorList>
    </citation>
    <scope>NUCLEOTIDE SEQUENCE [LARGE SCALE GENOMIC DNA]</scope>
    <source>
        <strain evidence="6">An180</strain>
    </source>
</reference>
<dbReference type="SUPFAM" id="SSF46785">
    <property type="entry name" value="Winged helix' DNA-binding domain"/>
    <property type="match status" value="1"/>
</dbReference>
<evidence type="ECO:0000256" key="3">
    <source>
        <dbReference type="ARBA" id="ARBA00023163"/>
    </source>
</evidence>
<dbReference type="PROSITE" id="PS51118">
    <property type="entry name" value="HTH_HXLR"/>
    <property type="match status" value="1"/>
</dbReference>
<comment type="caution">
    <text evidence="5">The sequence shown here is derived from an EMBL/GenBank/DDBJ whole genome shotgun (WGS) entry which is preliminary data.</text>
</comment>
<dbReference type="Gene3D" id="1.10.10.10">
    <property type="entry name" value="Winged helix-like DNA-binding domain superfamily/Winged helix DNA-binding domain"/>
    <property type="match status" value="1"/>
</dbReference>
<keyword evidence="1" id="KW-0805">Transcription regulation</keyword>
<evidence type="ECO:0000313" key="6">
    <source>
        <dbReference type="Proteomes" id="UP000195897"/>
    </source>
</evidence>
<dbReference type="PANTHER" id="PTHR33204:SF29">
    <property type="entry name" value="TRANSCRIPTIONAL REGULATOR"/>
    <property type="match status" value="1"/>
</dbReference>
<protein>
    <submittedName>
        <fullName evidence="5">MarR family transcriptional regulator</fullName>
    </submittedName>
</protein>
<dbReference type="InterPro" id="IPR002577">
    <property type="entry name" value="HTH_HxlR"/>
</dbReference>
<dbReference type="AlphaFoldDB" id="A0A1Y4L6Y1"/>
<dbReference type="Pfam" id="PF01638">
    <property type="entry name" value="HxlR"/>
    <property type="match status" value="1"/>
</dbReference>
<dbReference type="EMBL" id="NFKK01000009">
    <property type="protein sequence ID" value="OUP52503.1"/>
    <property type="molecule type" value="Genomic_DNA"/>
</dbReference>
<evidence type="ECO:0000313" key="5">
    <source>
        <dbReference type="EMBL" id="OUP52503.1"/>
    </source>
</evidence>
<feature type="domain" description="HTH hxlR-type" evidence="4">
    <location>
        <begin position="12"/>
        <end position="111"/>
    </location>
</feature>
<dbReference type="InterPro" id="IPR036388">
    <property type="entry name" value="WH-like_DNA-bd_sf"/>
</dbReference>
<dbReference type="GO" id="GO:0003677">
    <property type="term" value="F:DNA binding"/>
    <property type="evidence" value="ECO:0007669"/>
    <property type="project" value="UniProtKB-KW"/>
</dbReference>
<accession>A0A1Y4L6Y1</accession>
<name>A0A1Y4L6Y1_9FIRM</name>
<proteinExistence type="predicted"/>
<dbReference type="InterPro" id="IPR036390">
    <property type="entry name" value="WH_DNA-bd_sf"/>
</dbReference>
<dbReference type="Proteomes" id="UP000195897">
    <property type="component" value="Unassembled WGS sequence"/>
</dbReference>
<keyword evidence="2" id="KW-0238">DNA-binding</keyword>
<keyword evidence="3" id="KW-0804">Transcription</keyword>
<evidence type="ECO:0000259" key="4">
    <source>
        <dbReference type="PROSITE" id="PS51118"/>
    </source>
</evidence>
<sequence length="115" mass="13345">MKNNYTDNITSCPIAKVQKVIRGKWPIVIIYHLSESHVLRFSELKRKMPQITEANLTKELRTLEAYGLIHREVYREVPPRVEYSLTAIGTKFIPVLEALETWALEYEAAQIESQS</sequence>
<gene>
    <name evidence="5" type="ORF">B5F17_08450</name>
</gene>